<dbReference type="EMBL" id="ACLR01000171">
    <property type="protein sequence ID" value="EEK16615.1"/>
    <property type="molecule type" value="Genomic_DNA"/>
</dbReference>
<name>C2MCC9_9PORP</name>
<reference evidence="1 2" key="1">
    <citation type="submission" date="2009-04" db="EMBL/GenBank/DDBJ databases">
        <authorList>
            <person name="Sebastian Y."/>
            <person name="Madupu R."/>
            <person name="Durkin A.S."/>
            <person name="Torralba M."/>
            <person name="Methe B."/>
            <person name="Sutton G.G."/>
            <person name="Strausberg R.L."/>
            <person name="Nelson K.E."/>
        </authorList>
    </citation>
    <scope>NUCLEOTIDE SEQUENCE [LARGE SCALE GENOMIC DNA]</scope>
    <source>
        <strain evidence="1 2">60-3</strain>
    </source>
</reference>
<dbReference type="RefSeq" id="WP_007365527.1">
    <property type="nucleotide sequence ID" value="NZ_ACLR01000171.1"/>
</dbReference>
<keyword evidence="2" id="KW-1185">Reference proteome</keyword>
<protein>
    <submittedName>
        <fullName evidence="1">Abi-like protein</fullName>
    </submittedName>
</protein>
<evidence type="ECO:0000313" key="1">
    <source>
        <dbReference type="EMBL" id="EEK16615.1"/>
    </source>
</evidence>
<dbReference type="InterPro" id="IPR011664">
    <property type="entry name" value="Abi_system_AbiD/AbiF-like"/>
</dbReference>
<dbReference type="Pfam" id="PF07751">
    <property type="entry name" value="Abi_2"/>
    <property type="match status" value="1"/>
</dbReference>
<dbReference type="eggNOG" id="COG4823">
    <property type="taxonomic scope" value="Bacteria"/>
</dbReference>
<dbReference type="Proteomes" id="UP000003303">
    <property type="component" value="Unassembled WGS sequence"/>
</dbReference>
<proteinExistence type="predicted"/>
<accession>C2MCC9</accession>
<gene>
    <name evidence="1" type="ORF">PORUE0001_1703</name>
</gene>
<dbReference type="OrthoDB" id="5363652at2"/>
<organism evidence="1 2">
    <name type="scientific">Porphyromonas uenonis 60-3</name>
    <dbReference type="NCBI Taxonomy" id="596327"/>
    <lineage>
        <taxon>Bacteria</taxon>
        <taxon>Pseudomonadati</taxon>
        <taxon>Bacteroidota</taxon>
        <taxon>Bacteroidia</taxon>
        <taxon>Bacteroidales</taxon>
        <taxon>Porphyromonadaceae</taxon>
        <taxon>Porphyromonas</taxon>
    </lineage>
</organism>
<evidence type="ECO:0000313" key="2">
    <source>
        <dbReference type="Proteomes" id="UP000003303"/>
    </source>
</evidence>
<comment type="caution">
    <text evidence="1">The sequence shown here is derived from an EMBL/GenBank/DDBJ whole genome shotgun (WGS) entry which is preliminary data.</text>
</comment>
<sequence>MGKTAIDVWEQIELLESRGMVIKDKEKAQEVLLDVGYYRLGFYWFPFETTYPNKINRTHQFREGTNFDYIVKLYYFDFNLRSILMKYLNRIEIHFRTFLIYKVSNYYRTSPTWFADPNIVTAAYVRKFDQEVYTNRFKSISIIQQHHKTHINDKYAPAWKTLEYMTLGGIIHLFKALKDQMIRRAISEHFKVRQLPVFERYLKAILTIRNYCAHGNVLYDIALPTSIRRGPAGQMESANYHKLYGAIKVIYYMTGIVSVNRQADLKEELIKLFDKNEKYNEVQNIIAEATGIKNIREMLA</sequence>
<dbReference type="AlphaFoldDB" id="C2MCC9"/>